<sequence>MKHRALTAIALCLVATELSAQTTPPPAAKPVERTQAPENQATAPTPATTRADPNPSPQPVAAAPVTAAVPANASAATSKSSAKPPVWDVMQPRGLKTREVALHVDEGSWMNVDVSPDGRLIAFDLLGDLYTMPITGGTPRRIAEGLAFEHQPRFSPDGRRIAFTSDRGGGDNIWVMNVDGSDKRQVTNEDFRLLNQPSWSPDGRFIAAKKHFTTGRSLGTGEIWLYHVSGGGGVQLVKRASEVLQKELGEPIYAPDGKSIFYTRNISPGPIFEYAQNSRTDLFDIERYDVDSGEVSTAVSGVGGSVRPTPSRDGKRIAFVRRENNVTKLWVKDFATGVERMIYGPLDRDVQETWAVTGVYPDMAWTPGDTAIVFWAGGKLRRVAPDGSGAAVIPFRIDDTRVIVDAVHPQVAVAPDRFATKMPRWASVSPDGRTVVFETLGKLWTKPVAGGTATRLTRGADEFELFPSWSRDGRQIVFVGWTDAGLGQIRTIAAGGGSPRTVTTVAGHYRRPRFSPDARTIVFEQGPGGGLTAARGNPDAGAYRVAASGGAPVRIAKDASGPQFGAANDRVFLMATEKDKRQLISTDLNGQDRRVHASGELVNDYQIAPQGDYVAFRQNYEAFVMPLMPGRQAVETDAKGGPLPVTRVSGDGADFINWSNDGRQIHWSAGPTLFTAETAALFRAVPTPKGEDAPKFVAPRTGTSLSMDIAAAKPDATVALTGARVVTMAKADGGIIDDATILIRGDRIVAVGPRGTIAIPAGAKTVDLAGKTVIPGLVDAHAHGPQGEDEIVPQQNWSAMANLALGTTTIHDPSSRSAEIFPAAEMQQAGMLLAPRIFSTGEIVYGAKAPDVYAQIDTYEDALAVVRRLKAQGARSVKNYNQPRREQRQMVVAAAQAEGMEVVPEGGSLFTLDMSLVQDGNSTVEHNVPLEHFYADVVDLWSQTTVGYTPTLVVAYGGPAGDPYWRAHSDVWRHPLLARHAPPALLAAQNARREIAPEEDYVDGATAREARKLAVKGVPVAIGAHGQQPGLGAHWELWSFVRGGFSPIEALRAGTIESARSLGYAKDVGSLEPGKLADLVVLTADPTSDIRNSDKVAQVMLGGRLYDAATLNETVTGTRNRQAYWWEGGNAGADTGARITVGHGHGDVD</sequence>
<proteinExistence type="inferred from homology"/>
<dbReference type="SUPFAM" id="SSF51338">
    <property type="entry name" value="Composite domain of metallo-dependent hydrolases"/>
    <property type="match status" value="1"/>
</dbReference>
<evidence type="ECO:0000256" key="3">
    <source>
        <dbReference type="SAM" id="SignalP"/>
    </source>
</evidence>
<dbReference type="Pfam" id="PF07676">
    <property type="entry name" value="PD40"/>
    <property type="match status" value="1"/>
</dbReference>
<dbReference type="AlphaFoldDB" id="A0A2T4YMP3"/>
<dbReference type="SUPFAM" id="SSF82171">
    <property type="entry name" value="DPP6 N-terminal domain-like"/>
    <property type="match status" value="1"/>
</dbReference>
<dbReference type="Proteomes" id="UP000240996">
    <property type="component" value="Unassembled WGS sequence"/>
</dbReference>
<evidence type="ECO:0000256" key="1">
    <source>
        <dbReference type="ARBA" id="ARBA00009820"/>
    </source>
</evidence>
<comment type="similarity">
    <text evidence="1">Belongs to the TolB family.</text>
</comment>
<evidence type="ECO:0000313" key="6">
    <source>
        <dbReference type="Proteomes" id="UP000240996"/>
    </source>
</evidence>
<dbReference type="InterPro" id="IPR011042">
    <property type="entry name" value="6-blade_b-propeller_TolB-like"/>
</dbReference>
<dbReference type="InterPro" id="IPR032466">
    <property type="entry name" value="Metal_Hydrolase"/>
</dbReference>
<dbReference type="PANTHER" id="PTHR36842">
    <property type="entry name" value="PROTEIN TOLB HOMOLOG"/>
    <property type="match status" value="1"/>
</dbReference>
<dbReference type="SUPFAM" id="SSF69304">
    <property type="entry name" value="Tricorn protease N-terminal domain"/>
    <property type="match status" value="1"/>
</dbReference>
<comment type="caution">
    <text evidence="5">The sequence shown here is derived from an EMBL/GenBank/DDBJ whole genome shotgun (WGS) entry which is preliminary data.</text>
</comment>
<dbReference type="Gene3D" id="3.30.110.90">
    <property type="entry name" value="Amidohydrolase"/>
    <property type="match status" value="1"/>
</dbReference>
<dbReference type="Pfam" id="PF01979">
    <property type="entry name" value="Amidohydro_1"/>
    <property type="match status" value="1"/>
</dbReference>
<feature type="region of interest" description="Disordered" evidence="2">
    <location>
        <begin position="20"/>
        <end position="61"/>
    </location>
</feature>
<keyword evidence="5" id="KW-0378">Hydrolase</keyword>
<dbReference type="InterPro" id="IPR011659">
    <property type="entry name" value="WD40"/>
</dbReference>
<feature type="chain" id="PRO_5015629445" evidence="3">
    <location>
        <begin position="21"/>
        <end position="1149"/>
    </location>
</feature>
<dbReference type="Gene3D" id="1.20.58.520">
    <property type="entry name" value="Amidohydrolase"/>
    <property type="match status" value="1"/>
</dbReference>
<evidence type="ECO:0000256" key="2">
    <source>
        <dbReference type="SAM" id="MobiDB-lite"/>
    </source>
</evidence>
<evidence type="ECO:0000259" key="4">
    <source>
        <dbReference type="Pfam" id="PF01979"/>
    </source>
</evidence>
<feature type="compositionally biased region" description="Low complexity" evidence="2">
    <location>
        <begin position="34"/>
        <end position="61"/>
    </location>
</feature>
<dbReference type="PANTHER" id="PTHR36842:SF1">
    <property type="entry name" value="PROTEIN TOLB"/>
    <property type="match status" value="1"/>
</dbReference>
<gene>
    <name evidence="5" type="ORF">C8J24_2879</name>
</gene>
<feature type="domain" description="Amidohydrolase-related" evidence="4">
    <location>
        <begin position="1041"/>
        <end position="1105"/>
    </location>
</feature>
<evidence type="ECO:0000313" key="5">
    <source>
        <dbReference type="EMBL" id="PTM44672.1"/>
    </source>
</evidence>
<dbReference type="RefSeq" id="WP_107933372.1">
    <property type="nucleotide sequence ID" value="NZ_PZZN01000003.1"/>
</dbReference>
<dbReference type="InterPro" id="IPR006680">
    <property type="entry name" value="Amidohydro-rel"/>
</dbReference>
<dbReference type="Gene3D" id="2.120.10.30">
    <property type="entry name" value="TolB, C-terminal domain"/>
    <property type="match status" value="2"/>
</dbReference>
<keyword evidence="6" id="KW-1185">Reference proteome</keyword>
<dbReference type="SUPFAM" id="SSF51556">
    <property type="entry name" value="Metallo-dependent hydrolases"/>
    <property type="match status" value="1"/>
</dbReference>
<reference evidence="5 6" key="1">
    <citation type="submission" date="2018-04" db="EMBL/GenBank/DDBJ databases">
        <title>Genomic Encyclopedia of Type Strains, Phase III (KMG-III): the genomes of soil and plant-associated and newly described type strains.</title>
        <authorList>
            <person name="Whitman W."/>
        </authorList>
    </citation>
    <scope>NUCLEOTIDE SEQUENCE [LARGE SCALE GENOMIC DNA]</scope>
    <source>
        <strain evidence="5 6">NW12</strain>
    </source>
</reference>
<accession>A0A2T4YMP3</accession>
<feature type="signal peptide" evidence="3">
    <location>
        <begin position="1"/>
        <end position="20"/>
    </location>
</feature>
<dbReference type="Pfam" id="PF26549">
    <property type="entry name" value="Tricorn_N"/>
    <property type="match status" value="1"/>
</dbReference>
<dbReference type="GO" id="GO:0016810">
    <property type="term" value="F:hydrolase activity, acting on carbon-nitrogen (but not peptide) bonds"/>
    <property type="evidence" value="ECO:0007669"/>
    <property type="project" value="InterPro"/>
</dbReference>
<protein>
    <submittedName>
        <fullName evidence="5">Imidazolonepropionase-like amidohydrolase</fullName>
    </submittedName>
</protein>
<dbReference type="EMBL" id="PZZN01000003">
    <property type="protein sequence ID" value="PTM44672.1"/>
    <property type="molecule type" value="Genomic_DNA"/>
</dbReference>
<keyword evidence="3" id="KW-0732">Signal</keyword>
<dbReference type="InterPro" id="IPR011059">
    <property type="entry name" value="Metal-dep_hydrolase_composite"/>
</dbReference>
<name>A0A2T4YMP3_9SPHN</name>
<organism evidence="5 6">
    <name type="scientific">Sphingomonas aerolata</name>
    <dbReference type="NCBI Taxonomy" id="185951"/>
    <lineage>
        <taxon>Bacteria</taxon>
        <taxon>Pseudomonadati</taxon>
        <taxon>Pseudomonadota</taxon>
        <taxon>Alphaproteobacteria</taxon>
        <taxon>Sphingomonadales</taxon>
        <taxon>Sphingomonadaceae</taxon>
        <taxon>Sphingomonas</taxon>
    </lineage>
</organism>
<dbReference type="Gene3D" id="2.30.40.10">
    <property type="entry name" value="Urease, subunit C, domain 1"/>
    <property type="match status" value="1"/>
</dbReference>
<dbReference type="Gene3D" id="3.40.50.10910">
    <property type="entry name" value="Amidohydrolase"/>
    <property type="match status" value="1"/>
</dbReference>